<organism evidence="7 8">
    <name type="scientific">Rheinheimera salexigens</name>
    <dbReference type="NCBI Taxonomy" id="1628148"/>
    <lineage>
        <taxon>Bacteria</taxon>
        <taxon>Pseudomonadati</taxon>
        <taxon>Pseudomonadota</taxon>
        <taxon>Gammaproteobacteria</taxon>
        <taxon>Chromatiales</taxon>
        <taxon>Chromatiaceae</taxon>
        <taxon>Rheinheimera</taxon>
    </lineage>
</organism>
<dbReference type="EMBL" id="MKEK01000001">
    <property type="protein sequence ID" value="OEY69423.1"/>
    <property type="molecule type" value="Genomic_DNA"/>
</dbReference>
<keyword evidence="1 5" id="KW-0732">Signal</keyword>
<comment type="caution">
    <text evidence="7">The sequence shown here is derived from an EMBL/GenBank/DDBJ whole genome shotgun (WGS) entry which is preliminary data.</text>
</comment>
<accession>A0A1E7Q5S3</accession>
<proteinExistence type="predicted"/>
<dbReference type="InterPro" id="IPR036328">
    <property type="entry name" value="MliC_sf"/>
</dbReference>
<feature type="signal peptide" evidence="5">
    <location>
        <begin position="1"/>
        <end position="21"/>
    </location>
</feature>
<evidence type="ECO:0000313" key="8">
    <source>
        <dbReference type="Proteomes" id="UP000242258"/>
    </source>
</evidence>
<evidence type="ECO:0000256" key="4">
    <source>
        <dbReference type="ARBA" id="ARBA00023288"/>
    </source>
</evidence>
<dbReference type="Proteomes" id="UP000242258">
    <property type="component" value="Unassembled WGS sequence"/>
</dbReference>
<dbReference type="InterPro" id="IPR018660">
    <property type="entry name" value="MliC"/>
</dbReference>
<dbReference type="SUPFAM" id="SSF141488">
    <property type="entry name" value="YdhA-like"/>
    <property type="match status" value="1"/>
</dbReference>
<evidence type="ECO:0000256" key="3">
    <source>
        <dbReference type="ARBA" id="ARBA00023139"/>
    </source>
</evidence>
<keyword evidence="2" id="KW-0472">Membrane</keyword>
<gene>
    <name evidence="7" type="ORF">BI198_07480</name>
</gene>
<dbReference type="OrthoDB" id="26727at2"/>
<feature type="domain" description="C-type lysozyme inhibitor" evidence="6">
    <location>
        <begin position="41"/>
        <end position="108"/>
    </location>
</feature>
<name>A0A1E7Q5S3_9GAMM</name>
<dbReference type="AlphaFoldDB" id="A0A1E7Q5S3"/>
<dbReference type="Pfam" id="PF09864">
    <property type="entry name" value="MliC"/>
    <property type="match status" value="1"/>
</dbReference>
<evidence type="ECO:0000256" key="5">
    <source>
        <dbReference type="SAM" id="SignalP"/>
    </source>
</evidence>
<evidence type="ECO:0000256" key="1">
    <source>
        <dbReference type="ARBA" id="ARBA00022729"/>
    </source>
</evidence>
<evidence type="ECO:0000313" key="7">
    <source>
        <dbReference type="EMBL" id="OEY69423.1"/>
    </source>
</evidence>
<protein>
    <recommendedName>
        <fullName evidence="6">C-type lysozyme inhibitor domain-containing protein</fullName>
    </recommendedName>
</protein>
<evidence type="ECO:0000256" key="2">
    <source>
        <dbReference type="ARBA" id="ARBA00023136"/>
    </source>
</evidence>
<dbReference type="PROSITE" id="PS51257">
    <property type="entry name" value="PROKAR_LIPOPROTEIN"/>
    <property type="match status" value="1"/>
</dbReference>
<reference evidence="8" key="1">
    <citation type="submission" date="2016-09" db="EMBL/GenBank/DDBJ databases">
        <authorList>
            <person name="Wan X."/>
            <person name="Hou S."/>
        </authorList>
    </citation>
    <scope>NUCLEOTIDE SEQUENCE [LARGE SCALE GENOMIC DNA]</scope>
    <source>
        <strain evidence="8">KH87</strain>
    </source>
</reference>
<dbReference type="RefSeq" id="WP_070048989.1">
    <property type="nucleotide sequence ID" value="NZ_CBCSDO010000005.1"/>
</dbReference>
<keyword evidence="4" id="KW-0449">Lipoprotein</keyword>
<keyword evidence="8" id="KW-1185">Reference proteome</keyword>
<feature type="chain" id="PRO_5009200406" description="C-type lysozyme inhibitor domain-containing protein" evidence="5">
    <location>
        <begin position="22"/>
        <end position="120"/>
    </location>
</feature>
<keyword evidence="3" id="KW-0564">Palmitate</keyword>
<dbReference type="STRING" id="1628148.BI198_07480"/>
<evidence type="ECO:0000259" key="6">
    <source>
        <dbReference type="Pfam" id="PF09864"/>
    </source>
</evidence>
<dbReference type="Gene3D" id="2.40.128.200">
    <property type="match status" value="1"/>
</dbReference>
<sequence length="120" mass="12891">MKIFIPSLLAATLLMSGCDNATQDKVAVQTPEVAPSAMVHYQCESGEQIAATYNSTDTAQVQYQGKKHHMQIDVSGSGSRYVGGGFEWWTKTTSQGAEGTLFQHQADGSTGESLELCTEL</sequence>